<evidence type="ECO:0000256" key="1">
    <source>
        <dbReference type="SAM" id="Phobius"/>
    </source>
</evidence>
<dbReference type="AlphaFoldDB" id="A0A1L3JKI1"/>
<evidence type="ECO:0000259" key="2">
    <source>
        <dbReference type="Pfam" id="PF01757"/>
    </source>
</evidence>
<proteinExistence type="predicted"/>
<reference evidence="3 4" key="1">
    <citation type="submission" date="2016-11" db="EMBL/GenBank/DDBJ databases">
        <title>Tenacibaculum sp. LPB0136, isolated from marine environment.</title>
        <authorList>
            <person name="Kim E."/>
            <person name="Yi H."/>
        </authorList>
    </citation>
    <scope>NUCLEOTIDE SEQUENCE [LARGE SCALE GENOMIC DNA]</scope>
    <source>
        <strain evidence="3 4">LPB0136</strain>
    </source>
</reference>
<evidence type="ECO:0000313" key="3">
    <source>
        <dbReference type="EMBL" id="APG65627.1"/>
    </source>
</evidence>
<dbReference type="KEGG" id="ten:LPB136_09735"/>
<keyword evidence="1" id="KW-0472">Membrane</keyword>
<accession>A0A1L3JKI1</accession>
<dbReference type="GO" id="GO:0000271">
    <property type="term" value="P:polysaccharide biosynthetic process"/>
    <property type="evidence" value="ECO:0007669"/>
    <property type="project" value="TreeGrafter"/>
</dbReference>
<feature type="transmembrane region" description="Helical" evidence="1">
    <location>
        <begin position="196"/>
        <end position="214"/>
    </location>
</feature>
<dbReference type="Proteomes" id="UP000181898">
    <property type="component" value="Chromosome"/>
</dbReference>
<dbReference type="RefSeq" id="WP_072556151.1">
    <property type="nucleotide sequence ID" value="NZ_CP018155.1"/>
</dbReference>
<dbReference type="EMBL" id="CP018155">
    <property type="protein sequence ID" value="APG65627.1"/>
    <property type="molecule type" value="Genomic_DNA"/>
</dbReference>
<keyword evidence="4" id="KW-1185">Reference proteome</keyword>
<keyword evidence="1" id="KW-1133">Transmembrane helix</keyword>
<feature type="transmembrane region" description="Helical" evidence="1">
    <location>
        <begin position="252"/>
        <end position="274"/>
    </location>
</feature>
<name>A0A1L3JKI1_9FLAO</name>
<evidence type="ECO:0000313" key="4">
    <source>
        <dbReference type="Proteomes" id="UP000181898"/>
    </source>
</evidence>
<gene>
    <name evidence="3" type="ORF">LPB136_09735</name>
</gene>
<feature type="transmembrane region" description="Helical" evidence="1">
    <location>
        <begin position="43"/>
        <end position="61"/>
    </location>
</feature>
<feature type="transmembrane region" description="Helical" evidence="1">
    <location>
        <begin position="82"/>
        <end position="100"/>
    </location>
</feature>
<protein>
    <recommendedName>
        <fullName evidence="2">Acyltransferase 3 domain-containing protein</fullName>
    </recommendedName>
</protein>
<feature type="transmembrane region" description="Helical" evidence="1">
    <location>
        <begin position="324"/>
        <end position="347"/>
    </location>
</feature>
<feature type="domain" description="Acyltransferase 3" evidence="2">
    <location>
        <begin position="9"/>
        <end position="342"/>
    </location>
</feature>
<feature type="transmembrane region" description="Helical" evidence="1">
    <location>
        <begin position="12"/>
        <end position="31"/>
    </location>
</feature>
<organism evidence="3 4">
    <name type="scientific">Tenacibaculum todarodis</name>
    <dbReference type="NCBI Taxonomy" id="1850252"/>
    <lineage>
        <taxon>Bacteria</taxon>
        <taxon>Pseudomonadati</taxon>
        <taxon>Bacteroidota</taxon>
        <taxon>Flavobacteriia</taxon>
        <taxon>Flavobacteriales</taxon>
        <taxon>Flavobacteriaceae</taxon>
        <taxon>Tenacibaculum</taxon>
    </lineage>
</organism>
<keyword evidence="1" id="KW-0812">Transmembrane</keyword>
<dbReference type="InterPro" id="IPR002656">
    <property type="entry name" value="Acyl_transf_3_dom"/>
</dbReference>
<sequence length="361" mass="42418">MPKRRHFETLDALRFFAFFVVFLSHCPLKEIPYLNYFSKSGGIGVSFFFVLSGFLISYILLFEKQQKEINLKNFFARRMLRIWPLFYGLILFAWATPYLLDFLNLSYSSEGYNPNWFSSILFLENYQMMLQNSFPNVSPLGVMWSVCIEEHFYIIWGILFYTVAIKNIPKLIIGSIIIANIFRLVYHNLSIEFIDVFTNLDLFAYGAIPAYLIIKKPEIFSYFEKLNPLIKHSFVVITIATVVIISNNNFPYWELYATTVLGVLFTILLVFTILKTNKLFISNNSIFSKLGKYTYGLYLHHTIFIKLTFRTIDKFIIIESAILRNITISLFALILSIIVSIISFYLFENQFIKLKKYFYKS</sequence>
<dbReference type="InterPro" id="IPR050879">
    <property type="entry name" value="Acyltransferase_3"/>
</dbReference>
<dbReference type="Pfam" id="PF01757">
    <property type="entry name" value="Acyl_transf_3"/>
    <property type="match status" value="1"/>
</dbReference>
<dbReference type="STRING" id="1850252.LPB136_09735"/>
<dbReference type="PANTHER" id="PTHR23028">
    <property type="entry name" value="ACETYLTRANSFERASE"/>
    <property type="match status" value="1"/>
</dbReference>
<dbReference type="GO" id="GO:0016020">
    <property type="term" value="C:membrane"/>
    <property type="evidence" value="ECO:0007669"/>
    <property type="project" value="TreeGrafter"/>
</dbReference>
<dbReference type="PANTHER" id="PTHR23028:SF53">
    <property type="entry name" value="ACYL_TRANSF_3 DOMAIN-CONTAINING PROTEIN"/>
    <property type="match status" value="1"/>
</dbReference>
<feature type="transmembrane region" description="Helical" evidence="1">
    <location>
        <begin position="226"/>
        <end position="246"/>
    </location>
</feature>
<feature type="transmembrane region" description="Helical" evidence="1">
    <location>
        <begin position="171"/>
        <end position="190"/>
    </location>
</feature>
<dbReference type="OrthoDB" id="290051at2"/>
<feature type="transmembrane region" description="Helical" evidence="1">
    <location>
        <begin position="142"/>
        <end position="164"/>
    </location>
</feature>
<dbReference type="GO" id="GO:0016747">
    <property type="term" value="F:acyltransferase activity, transferring groups other than amino-acyl groups"/>
    <property type="evidence" value="ECO:0007669"/>
    <property type="project" value="InterPro"/>
</dbReference>